<dbReference type="EMBL" id="MU006027">
    <property type="protein sequence ID" value="KAF2857814.1"/>
    <property type="molecule type" value="Genomic_DNA"/>
</dbReference>
<proteinExistence type="predicted"/>
<gene>
    <name evidence="2" type="ORF">K470DRAFT_273005</name>
</gene>
<evidence type="ECO:0000313" key="2">
    <source>
        <dbReference type="EMBL" id="KAF2857814.1"/>
    </source>
</evidence>
<protein>
    <submittedName>
        <fullName evidence="2">Uncharacterized protein</fullName>
    </submittedName>
</protein>
<reference evidence="2" key="1">
    <citation type="journal article" date="2020" name="Stud. Mycol.">
        <title>101 Dothideomycetes genomes: a test case for predicting lifestyles and emergence of pathogens.</title>
        <authorList>
            <person name="Haridas S."/>
            <person name="Albert R."/>
            <person name="Binder M."/>
            <person name="Bloem J."/>
            <person name="Labutti K."/>
            <person name="Salamov A."/>
            <person name="Andreopoulos B."/>
            <person name="Baker S."/>
            <person name="Barry K."/>
            <person name="Bills G."/>
            <person name="Bluhm B."/>
            <person name="Cannon C."/>
            <person name="Castanera R."/>
            <person name="Culley D."/>
            <person name="Daum C."/>
            <person name="Ezra D."/>
            <person name="Gonzalez J."/>
            <person name="Henrissat B."/>
            <person name="Kuo A."/>
            <person name="Liang C."/>
            <person name="Lipzen A."/>
            <person name="Lutzoni F."/>
            <person name="Magnuson J."/>
            <person name="Mondo S."/>
            <person name="Nolan M."/>
            <person name="Ohm R."/>
            <person name="Pangilinan J."/>
            <person name="Park H.-J."/>
            <person name="Ramirez L."/>
            <person name="Alfaro M."/>
            <person name="Sun H."/>
            <person name="Tritt A."/>
            <person name="Yoshinaga Y."/>
            <person name="Zwiers L.-H."/>
            <person name="Turgeon B."/>
            <person name="Goodwin S."/>
            <person name="Spatafora J."/>
            <person name="Crous P."/>
            <person name="Grigoriev I."/>
        </authorList>
    </citation>
    <scope>NUCLEOTIDE SEQUENCE</scope>
    <source>
        <strain evidence="2">CBS 480.64</strain>
    </source>
</reference>
<feature type="compositionally biased region" description="Low complexity" evidence="1">
    <location>
        <begin position="78"/>
        <end position="89"/>
    </location>
</feature>
<dbReference type="AlphaFoldDB" id="A0A6A7BRH9"/>
<sequence>MTTSGNMVSTASINNTSNESMVVSSTVAPVLGTNTASTTTFYGSTLYSYQPGSSNIMYSYQPVQSTANAGAIGGPGSPAGTTPSPTGDSGRNGTVATTLQPQPFTGGAKGLGTSLLGGIAGGLILLFAF</sequence>
<organism evidence="2 3">
    <name type="scientific">Piedraia hortae CBS 480.64</name>
    <dbReference type="NCBI Taxonomy" id="1314780"/>
    <lineage>
        <taxon>Eukaryota</taxon>
        <taxon>Fungi</taxon>
        <taxon>Dikarya</taxon>
        <taxon>Ascomycota</taxon>
        <taxon>Pezizomycotina</taxon>
        <taxon>Dothideomycetes</taxon>
        <taxon>Dothideomycetidae</taxon>
        <taxon>Capnodiales</taxon>
        <taxon>Piedraiaceae</taxon>
        <taxon>Piedraia</taxon>
    </lineage>
</organism>
<name>A0A6A7BRH9_9PEZI</name>
<feature type="region of interest" description="Disordered" evidence="1">
    <location>
        <begin position="69"/>
        <end position="95"/>
    </location>
</feature>
<evidence type="ECO:0000313" key="3">
    <source>
        <dbReference type="Proteomes" id="UP000799421"/>
    </source>
</evidence>
<evidence type="ECO:0000256" key="1">
    <source>
        <dbReference type="SAM" id="MobiDB-lite"/>
    </source>
</evidence>
<dbReference type="Proteomes" id="UP000799421">
    <property type="component" value="Unassembled WGS sequence"/>
</dbReference>
<keyword evidence="3" id="KW-1185">Reference proteome</keyword>
<accession>A0A6A7BRH9</accession>